<feature type="domain" description="Methyltransferase" evidence="5">
    <location>
        <begin position="90"/>
        <end position="191"/>
    </location>
</feature>
<evidence type="ECO:0000256" key="4">
    <source>
        <dbReference type="ARBA" id="ARBA00038314"/>
    </source>
</evidence>
<evidence type="ECO:0000313" key="6">
    <source>
        <dbReference type="EMBL" id="QYS95950.1"/>
    </source>
</evidence>
<organism evidence="6 7">
    <name type="scientific">Trichoderma simmonsii</name>
    <dbReference type="NCBI Taxonomy" id="1491479"/>
    <lineage>
        <taxon>Eukaryota</taxon>
        <taxon>Fungi</taxon>
        <taxon>Dikarya</taxon>
        <taxon>Ascomycota</taxon>
        <taxon>Pezizomycotina</taxon>
        <taxon>Sordariomycetes</taxon>
        <taxon>Hypocreomycetidae</taxon>
        <taxon>Hypocreales</taxon>
        <taxon>Hypocreaceae</taxon>
        <taxon>Trichoderma</taxon>
    </lineage>
</organism>
<comment type="pathway">
    <text evidence="1">Secondary metabolite biosynthesis.</text>
</comment>
<keyword evidence="3" id="KW-0949">S-adenosyl-L-methionine</keyword>
<evidence type="ECO:0000259" key="5">
    <source>
        <dbReference type="Pfam" id="PF13649"/>
    </source>
</evidence>
<evidence type="ECO:0000256" key="1">
    <source>
        <dbReference type="ARBA" id="ARBA00005179"/>
    </source>
</evidence>
<dbReference type="InterPro" id="IPR029063">
    <property type="entry name" value="SAM-dependent_MTases_sf"/>
</dbReference>
<protein>
    <submittedName>
        <fullName evidence="6">Methyltransf_25 domain-containing protein</fullName>
    </submittedName>
</protein>
<dbReference type="AlphaFoldDB" id="A0A8G0LA74"/>
<dbReference type="Proteomes" id="UP000826661">
    <property type="component" value="Chromosome II"/>
</dbReference>
<comment type="similarity">
    <text evidence="4">Belongs to the class I-like SAM-binding methyltransferase superfamily.</text>
</comment>
<sequence length="281" mass="32077">MDILEIQKWAFMPNLPDNIAPIRELLTRYSKIPADEIEPHLIKIREAAWASSRMPFIGRWKFLIIHDANDSRYQQALFRLRLSQSRDALLDLGCGLGQALRQFRDDGVDGSRLFGLDCSAHMVSSGYDLFQDRNSLGAHFTVGDLTDPDDLSLEELNGQVSIIHAGSFFHLFSWKQQLYIGKRLVDFLQPGIRNAFIYGRHAGVTTAREVEKNDSSPYLHNQESFQRLWDEIGELTRTKWKVEVEPAGEAVAWLPGNPKGAYPVNFTIYQVPRIEIKKSCL</sequence>
<reference evidence="6 7" key="1">
    <citation type="journal article" date="2021" name="BMC Genomics">
        <title>Telomere-to-telomere genome assembly of asparaginase-producing Trichoderma simmonsii.</title>
        <authorList>
            <person name="Chung D."/>
            <person name="Kwon Y.M."/>
            <person name="Yang Y."/>
        </authorList>
    </citation>
    <scope>NUCLEOTIDE SEQUENCE [LARGE SCALE GENOMIC DNA]</scope>
    <source>
        <strain evidence="6 7">GH-Sj1</strain>
    </source>
</reference>
<dbReference type="Pfam" id="PF13649">
    <property type="entry name" value="Methyltransf_25"/>
    <property type="match status" value="1"/>
</dbReference>
<keyword evidence="2" id="KW-0808">Transferase</keyword>
<gene>
    <name evidence="6" type="ORF">H0G86_003216</name>
</gene>
<dbReference type="InterPro" id="IPR041698">
    <property type="entry name" value="Methyltransf_25"/>
</dbReference>
<dbReference type="Gene3D" id="3.40.50.150">
    <property type="entry name" value="Vaccinia Virus protein VP39"/>
    <property type="match status" value="1"/>
</dbReference>
<dbReference type="PANTHER" id="PTHR35897">
    <property type="entry name" value="METHYLTRANSFERASE AUSD"/>
    <property type="match status" value="1"/>
</dbReference>
<dbReference type="GO" id="GO:0016740">
    <property type="term" value="F:transferase activity"/>
    <property type="evidence" value="ECO:0007669"/>
    <property type="project" value="UniProtKB-KW"/>
</dbReference>
<accession>A0A8G0LA74</accession>
<proteinExistence type="inferred from homology"/>
<evidence type="ECO:0000256" key="3">
    <source>
        <dbReference type="ARBA" id="ARBA00022691"/>
    </source>
</evidence>
<evidence type="ECO:0000256" key="2">
    <source>
        <dbReference type="ARBA" id="ARBA00022679"/>
    </source>
</evidence>
<dbReference type="InterPro" id="IPR051654">
    <property type="entry name" value="Meroterpenoid_MTases"/>
</dbReference>
<keyword evidence="7" id="KW-1185">Reference proteome</keyword>
<dbReference type="EMBL" id="CP075865">
    <property type="protein sequence ID" value="QYS95950.1"/>
    <property type="molecule type" value="Genomic_DNA"/>
</dbReference>
<name>A0A8G0LA74_9HYPO</name>
<dbReference type="SUPFAM" id="SSF53335">
    <property type="entry name" value="S-adenosyl-L-methionine-dependent methyltransferases"/>
    <property type="match status" value="1"/>
</dbReference>
<evidence type="ECO:0000313" key="7">
    <source>
        <dbReference type="Proteomes" id="UP000826661"/>
    </source>
</evidence>
<dbReference type="PANTHER" id="PTHR35897:SF1">
    <property type="entry name" value="METHYLTRANSFERASE AUSD"/>
    <property type="match status" value="1"/>
</dbReference>